<evidence type="ECO:0000259" key="3">
    <source>
        <dbReference type="Pfam" id="PF26078"/>
    </source>
</evidence>
<evidence type="ECO:0000313" key="5">
    <source>
        <dbReference type="EMBL" id="MBC5770498.1"/>
    </source>
</evidence>
<dbReference type="PANTHER" id="PTHR37829:SF3">
    <property type="entry name" value="PROTEIN JAYE-RELATED"/>
    <property type="match status" value="1"/>
</dbReference>
<dbReference type="AlphaFoldDB" id="A0A923S7T3"/>
<gene>
    <name evidence="5" type="ORF">H8Z83_09220</name>
</gene>
<accession>A0A923S7T3</accession>
<comment type="caution">
    <text evidence="5">The sequence shown here is derived from an EMBL/GenBank/DDBJ whole genome shotgun (WGS) entry which is preliminary data.</text>
</comment>
<name>A0A923S7T3_9FIRM</name>
<dbReference type="InterPro" id="IPR006949">
    <property type="entry name" value="Barrel_Baseplate_J-like"/>
</dbReference>
<sequence length="351" mass="36974">MRATETIYREMLSAYAKRRGGQLQEDCDLSVRLWAAAAQIQALEAQAEWVLGQSFPQTAAGVYLDRHGAMRGIVRQAPSRATGQLTFRLSNAQTGAVSVETGTVCMTEGTVRFRTMEPGTILAGEISVTVAAEAVEAGSSGNVGAGTVHVLTACPVAVTAVTNEKAFTGGLSEETDEELRQRILDNFQRLPNGANAAWYELTACRHEGVAAAKAVGKARGAGTVDVYVSAPDGIPSEKLLTELQTVFQKSREIAVNVQVKAPTAATVNVAVTVKTAEGTDFAKVKTAVEADLAEQFNGKLLGRGVKLAELNSRIYALPGVENCHITAPSADLEANDTVLPVLGTVTVTEEA</sequence>
<organism evidence="5 6">
    <name type="scientific">Dysosmobacter segnis</name>
    <dbReference type="NCBI Taxonomy" id="2763042"/>
    <lineage>
        <taxon>Bacteria</taxon>
        <taxon>Bacillati</taxon>
        <taxon>Bacillota</taxon>
        <taxon>Clostridia</taxon>
        <taxon>Eubacteriales</taxon>
        <taxon>Oscillospiraceae</taxon>
        <taxon>Dysosmobacter</taxon>
    </lineage>
</organism>
<dbReference type="InterPro" id="IPR052399">
    <property type="entry name" value="Phage_Baseplate_Assmbl_Protein"/>
</dbReference>
<dbReference type="Pfam" id="PF04865">
    <property type="entry name" value="Baseplate_J"/>
    <property type="match status" value="1"/>
</dbReference>
<dbReference type="RefSeq" id="WP_187014747.1">
    <property type="nucleotide sequence ID" value="NZ_JACOQI010000007.1"/>
</dbReference>
<dbReference type="Pfam" id="PF26079">
    <property type="entry name" value="Baseplate_J_C"/>
    <property type="match status" value="1"/>
</dbReference>
<dbReference type="EMBL" id="JACOQI010000007">
    <property type="protein sequence ID" value="MBC5770498.1"/>
    <property type="molecule type" value="Genomic_DNA"/>
</dbReference>
<evidence type="ECO:0000259" key="2">
    <source>
        <dbReference type="Pfam" id="PF04865"/>
    </source>
</evidence>
<keyword evidence="6" id="KW-1185">Reference proteome</keyword>
<proteinExistence type="inferred from homology"/>
<evidence type="ECO:0000313" key="6">
    <source>
        <dbReference type="Proteomes" id="UP000620327"/>
    </source>
</evidence>
<evidence type="ECO:0000256" key="1">
    <source>
        <dbReference type="ARBA" id="ARBA00038087"/>
    </source>
</evidence>
<evidence type="ECO:0000259" key="4">
    <source>
        <dbReference type="Pfam" id="PF26079"/>
    </source>
</evidence>
<feature type="domain" description="Baseplate protein J-like barrel" evidence="2">
    <location>
        <begin position="86"/>
        <end position="170"/>
    </location>
</feature>
<reference evidence="5" key="1">
    <citation type="submission" date="2020-08" db="EMBL/GenBank/DDBJ databases">
        <title>Genome public.</title>
        <authorList>
            <person name="Liu C."/>
            <person name="Sun Q."/>
        </authorList>
    </citation>
    <scope>NUCLEOTIDE SEQUENCE</scope>
    <source>
        <strain evidence="5">BX15</strain>
    </source>
</reference>
<dbReference type="InterPro" id="IPR058531">
    <property type="entry name" value="Baseplate_J_M"/>
</dbReference>
<comment type="similarity">
    <text evidence="1">Belongs to the Mu gp47/PBSX XkdT family.</text>
</comment>
<dbReference type="PANTHER" id="PTHR37829">
    <property type="entry name" value="PHAGE-LIKE ELEMENT PBSX PROTEIN XKDT"/>
    <property type="match status" value="1"/>
</dbReference>
<feature type="domain" description="Baseplate J-like central" evidence="3">
    <location>
        <begin position="191"/>
        <end position="261"/>
    </location>
</feature>
<dbReference type="InterPro" id="IPR058530">
    <property type="entry name" value="Baseplate_J-like_C"/>
</dbReference>
<dbReference type="Pfam" id="PF26078">
    <property type="entry name" value="Baseplate_J_M"/>
    <property type="match status" value="1"/>
</dbReference>
<protein>
    <submittedName>
        <fullName evidence="5">Baseplate J/gp47 family protein</fullName>
    </submittedName>
</protein>
<dbReference type="Proteomes" id="UP000620327">
    <property type="component" value="Unassembled WGS sequence"/>
</dbReference>
<feature type="domain" description="Baseplate J-like C-terminal" evidence="4">
    <location>
        <begin position="267"/>
        <end position="348"/>
    </location>
</feature>